<feature type="domain" description="ABC transporter" evidence="4">
    <location>
        <begin position="156"/>
        <end position="405"/>
    </location>
</feature>
<dbReference type="InterPro" id="IPR027417">
    <property type="entry name" value="P-loop_NTPase"/>
</dbReference>
<organism evidence="5 6">
    <name type="scientific">Streptomyces zingiberis</name>
    <dbReference type="NCBI Taxonomy" id="2053010"/>
    <lineage>
        <taxon>Bacteria</taxon>
        <taxon>Bacillati</taxon>
        <taxon>Actinomycetota</taxon>
        <taxon>Actinomycetes</taxon>
        <taxon>Kitasatosporales</taxon>
        <taxon>Streptomycetaceae</taxon>
        <taxon>Streptomyces</taxon>
    </lineage>
</organism>
<dbReference type="Pfam" id="PF00005">
    <property type="entry name" value="ABC_tran"/>
    <property type="match status" value="1"/>
</dbReference>
<keyword evidence="1" id="KW-0547">Nucleotide-binding</keyword>
<dbReference type="InterPro" id="IPR039421">
    <property type="entry name" value="Type_1_exporter"/>
</dbReference>
<accession>A0ABX1BPL6</accession>
<gene>
    <name evidence="5" type="ORF">HCK00_03465</name>
</gene>
<dbReference type="InterPro" id="IPR003593">
    <property type="entry name" value="AAA+_ATPase"/>
</dbReference>
<evidence type="ECO:0000313" key="5">
    <source>
        <dbReference type="EMBL" id="NJP99625.1"/>
    </source>
</evidence>
<keyword evidence="2 5" id="KW-0067">ATP-binding</keyword>
<dbReference type="PANTHER" id="PTHR24221">
    <property type="entry name" value="ATP-BINDING CASSETTE SUB-FAMILY B"/>
    <property type="match status" value="1"/>
</dbReference>
<dbReference type="PANTHER" id="PTHR24221:SF654">
    <property type="entry name" value="ATP-BINDING CASSETTE SUB-FAMILY B MEMBER 6"/>
    <property type="match status" value="1"/>
</dbReference>
<keyword evidence="6" id="KW-1185">Reference proteome</keyword>
<evidence type="ECO:0000256" key="1">
    <source>
        <dbReference type="ARBA" id="ARBA00022741"/>
    </source>
</evidence>
<feature type="compositionally biased region" description="Gly residues" evidence="3">
    <location>
        <begin position="265"/>
        <end position="280"/>
    </location>
</feature>
<dbReference type="GO" id="GO:0005524">
    <property type="term" value="F:ATP binding"/>
    <property type="evidence" value="ECO:0007669"/>
    <property type="project" value="UniProtKB-KW"/>
</dbReference>
<feature type="compositionally biased region" description="Pro residues" evidence="3">
    <location>
        <begin position="43"/>
        <end position="57"/>
    </location>
</feature>
<feature type="compositionally biased region" description="Low complexity" evidence="3">
    <location>
        <begin position="30"/>
        <end position="42"/>
    </location>
</feature>
<comment type="caution">
    <text evidence="5">The sequence shown here is derived from an EMBL/GenBank/DDBJ whole genome shotgun (WGS) entry which is preliminary data.</text>
</comment>
<dbReference type="InterPro" id="IPR003439">
    <property type="entry name" value="ABC_transporter-like_ATP-bd"/>
</dbReference>
<sequence>MTALGAAGTRLLVILDRLTGGDAPPPRTPAAPDGRAAAVPGVPAGPPSGPVAVPPDVPAGGPAALPRAPSGTVPVAVAPDVPAGASTAPPGTTAGPDGPPETPYRPGGRSPGGTAGGARSAADAPHGPRPGPPAGPAASAAGHRPGAEPPAEPPAVELRSVTFAYGAGARPVLRDLDLSVAAGEWLAVVGPSGIGKSTLTGLVAGVLTPDRGEVRVLGRPAAPWPAEGPSRLRVLIPQQAYVFSGTLRENLRYLCPDPDPDPDGEGAGAGRPGGPAGPGDGAIAASVAAVGLGPLARRLGGLGAVLDPARLSQGERQLVALARAHLSPAPVVLLDEATCHLDPVAEERAERAFAERPGTVITVAHRISSARRADRVLVMDGVTAVCGHHDELLDRSQLYRDLVGHWHTAGVREHVGRTGRAGRTGTAPAAEPARPRAR</sequence>
<proteinExistence type="predicted"/>
<name>A0ABX1BPL6_9ACTN</name>
<evidence type="ECO:0000256" key="3">
    <source>
        <dbReference type="SAM" id="MobiDB-lite"/>
    </source>
</evidence>
<evidence type="ECO:0000313" key="6">
    <source>
        <dbReference type="Proteomes" id="UP000695264"/>
    </source>
</evidence>
<protein>
    <submittedName>
        <fullName evidence="5">ATP-binding cassette domain-containing protein</fullName>
    </submittedName>
</protein>
<feature type="compositionally biased region" description="Low complexity" evidence="3">
    <location>
        <begin position="58"/>
        <end position="96"/>
    </location>
</feature>
<reference evidence="5 6" key="1">
    <citation type="submission" date="2020-03" db="EMBL/GenBank/DDBJ databases">
        <title>WGS of actinomycetes isolated from Thailand.</title>
        <authorList>
            <person name="Thawai C."/>
        </authorList>
    </citation>
    <scope>NUCLEOTIDE SEQUENCE [LARGE SCALE GENOMIC DNA]</scope>
    <source>
        <strain evidence="5 6">PLAI 1-29</strain>
    </source>
</reference>
<evidence type="ECO:0000259" key="4">
    <source>
        <dbReference type="PROSITE" id="PS50893"/>
    </source>
</evidence>
<evidence type="ECO:0000256" key="2">
    <source>
        <dbReference type="ARBA" id="ARBA00022840"/>
    </source>
</evidence>
<dbReference type="Proteomes" id="UP000695264">
    <property type="component" value="Unassembled WGS sequence"/>
</dbReference>
<feature type="region of interest" description="Disordered" evidence="3">
    <location>
        <begin position="253"/>
        <end position="280"/>
    </location>
</feature>
<feature type="region of interest" description="Disordered" evidence="3">
    <location>
        <begin position="413"/>
        <end position="438"/>
    </location>
</feature>
<dbReference type="SUPFAM" id="SSF52540">
    <property type="entry name" value="P-loop containing nucleoside triphosphate hydrolases"/>
    <property type="match status" value="1"/>
</dbReference>
<feature type="compositionally biased region" description="Low complexity" evidence="3">
    <location>
        <begin position="421"/>
        <end position="432"/>
    </location>
</feature>
<dbReference type="SMART" id="SM00382">
    <property type="entry name" value="AAA"/>
    <property type="match status" value="1"/>
</dbReference>
<dbReference type="Gene3D" id="3.40.50.300">
    <property type="entry name" value="P-loop containing nucleotide triphosphate hydrolases"/>
    <property type="match status" value="1"/>
</dbReference>
<dbReference type="PROSITE" id="PS50893">
    <property type="entry name" value="ABC_TRANSPORTER_2"/>
    <property type="match status" value="1"/>
</dbReference>
<feature type="region of interest" description="Disordered" evidence="3">
    <location>
        <begin position="18"/>
        <end position="153"/>
    </location>
</feature>
<dbReference type="CDD" id="cd03228">
    <property type="entry name" value="ABCC_MRP_Like"/>
    <property type="match status" value="1"/>
</dbReference>
<dbReference type="EMBL" id="JAATEN010000002">
    <property type="protein sequence ID" value="NJP99625.1"/>
    <property type="molecule type" value="Genomic_DNA"/>
</dbReference>